<reference evidence="3" key="1">
    <citation type="submission" date="2023-03" db="EMBL/GenBank/DDBJ databases">
        <title>Massive genome expansion in bonnet fungi (Mycena s.s.) driven by repeated elements and novel gene families across ecological guilds.</title>
        <authorList>
            <consortium name="Lawrence Berkeley National Laboratory"/>
            <person name="Harder C.B."/>
            <person name="Miyauchi S."/>
            <person name="Viragh M."/>
            <person name="Kuo A."/>
            <person name="Thoen E."/>
            <person name="Andreopoulos B."/>
            <person name="Lu D."/>
            <person name="Skrede I."/>
            <person name="Drula E."/>
            <person name="Henrissat B."/>
            <person name="Morin E."/>
            <person name="Kohler A."/>
            <person name="Barry K."/>
            <person name="LaButti K."/>
            <person name="Morin E."/>
            <person name="Salamov A."/>
            <person name="Lipzen A."/>
            <person name="Mereny Z."/>
            <person name="Hegedus B."/>
            <person name="Baldrian P."/>
            <person name="Stursova M."/>
            <person name="Weitz H."/>
            <person name="Taylor A."/>
            <person name="Grigoriev I.V."/>
            <person name="Nagy L.G."/>
            <person name="Martin F."/>
            <person name="Kauserud H."/>
        </authorList>
    </citation>
    <scope>NUCLEOTIDE SEQUENCE</scope>
    <source>
        <strain evidence="3">9144</strain>
    </source>
</reference>
<dbReference type="Proteomes" id="UP001219525">
    <property type="component" value="Unassembled WGS sequence"/>
</dbReference>
<feature type="region of interest" description="Disordered" evidence="1">
    <location>
        <begin position="359"/>
        <end position="393"/>
    </location>
</feature>
<keyword evidence="4" id="KW-1185">Reference proteome</keyword>
<gene>
    <name evidence="3" type="ORF">GGX14DRAFT_674789</name>
</gene>
<name>A0AAD6UX69_9AGAR</name>
<evidence type="ECO:0000313" key="3">
    <source>
        <dbReference type="EMBL" id="KAJ7195690.1"/>
    </source>
</evidence>
<protein>
    <submittedName>
        <fullName evidence="3">Uncharacterized protein</fullName>
    </submittedName>
</protein>
<evidence type="ECO:0000256" key="2">
    <source>
        <dbReference type="SAM" id="SignalP"/>
    </source>
</evidence>
<comment type="caution">
    <text evidence="3">The sequence shown here is derived from an EMBL/GenBank/DDBJ whole genome shotgun (WGS) entry which is preliminary data.</text>
</comment>
<dbReference type="EMBL" id="JARJCW010000089">
    <property type="protein sequence ID" value="KAJ7195690.1"/>
    <property type="molecule type" value="Genomic_DNA"/>
</dbReference>
<evidence type="ECO:0000256" key="1">
    <source>
        <dbReference type="SAM" id="MobiDB-lite"/>
    </source>
</evidence>
<dbReference type="AlphaFoldDB" id="A0AAD6UX69"/>
<feature type="compositionally biased region" description="Low complexity" evidence="1">
    <location>
        <begin position="384"/>
        <end position="393"/>
    </location>
</feature>
<organism evidence="3 4">
    <name type="scientific">Mycena pura</name>
    <dbReference type="NCBI Taxonomy" id="153505"/>
    <lineage>
        <taxon>Eukaryota</taxon>
        <taxon>Fungi</taxon>
        <taxon>Dikarya</taxon>
        <taxon>Basidiomycota</taxon>
        <taxon>Agaricomycotina</taxon>
        <taxon>Agaricomycetes</taxon>
        <taxon>Agaricomycetidae</taxon>
        <taxon>Agaricales</taxon>
        <taxon>Marasmiineae</taxon>
        <taxon>Mycenaceae</taxon>
        <taxon>Mycena</taxon>
    </lineage>
</organism>
<feature type="region of interest" description="Disordered" evidence="1">
    <location>
        <begin position="76"/>
        <end position="111"/>
    </location>
</feature>
<proteinExistence type="predicted"/>
<feature type="signal peptide" evidence="2">
    <location>
        <begin position="1"/>
        <end position="22"/>
    </location>
</feature>
<sequence length="435" mass="48117">MDLAGFLYRPVVLLAMAILIATSPSPGVAPPGDAEDEKFLGGDWVWDLYQSVEQWPKRRLTVEHIYYLDRQLVEPTHDSGAPAKRKPEAAAGPSKPAATHITVPEGTPLERSDALEKWTGPLQDGSEESGAPENGVDGVFTELEKQLAEEELEEPDEEEMEILTIANSRGRKKKALSLMDGDLYDFDLVKQALDNVVPKPVVERVDVRWVPRALRVPRALESTIVERAAHPSRRRREITRERVALVALGLSSVWRLCVTRRLLGCTAHALRPPPPRRAPRAPSVRTFEPAALARDLPAPPARSSLCVHRRGVHCARHRCALSSPRRSRVISLRRLLAPRSVSAAAACTTRAIAARSRVSSPRRSRAFERAALPRDIPAPPARSPPHSASSAAACSTRVMRHRCALSTMARAVHAHALRPPHHARHRCAQRWVHRA</sequence>
<evidence type="ECO:0000313" key="4">
    <source>
        <dbReference type="Proteomes" id="UP001219525"/>
    </source>
</evidence>
<keyword evidence="2" id="KW-0732">Signal</keyword>
<accession>A0AAD6UX69</accession>
<feature type="chain" id="PRO_5041941313" evidence="2">
    <location>
        <begin position="23"/>
        <end position="435"/>
    </location>
</feature>